<dbReference type="STRING" id="1915.SLINC_3943"/>
<gene>
    <name evidence="1" type="ORF">SLINC_3943</name>
</gene>
<sequence>MPALALLAAVFVVGIEQTVQWKYGAAGVVGLLLLTIGIKAKSPAVSSVGAVMLALLVAGPAL</sequence>
<dbReference type="KEGG" id="sls:SLINC_3943"/>
<name>A0A1B1MCG9_STRLN</name>
<evidence type="ECO:0000313" key="1">
    <source>
        <dbReference type="EMBL" id="ANS66167.1"/>
    </source>
</evidence>
<accession>A0A1B1MCG9</accession>
<protein>
    <submittedName>
        <fullName evidence="1">Uncharacterized protein</fullName>
    </submittedName>
</protein>
<evidence type="ECO:0000313" key="2">
    <source>
        <dbReference type="Proteomes" id="UP000092598"/>
    </source>
</evidence>
<dbReference type="RefSeq" id="WP_067435231.1">
    <property type="nucleotide sequence ID" value="NZ_CP016438.1"/>
</dbReference>
<dbReference type="AlphaFoldDB" id="A0A1B1MCG9"/>
<dbReference type="Proteomes" id="UP000092598">
    <property type="component" value="Chromosome"/>
</dbReference>
<reference evidence="1 2" key="1">
    <citation type="submission" date="2016-07" db="EMBL/GenBank/DDBJ databases">
        <title>Enhancement of antibiotic productionsby engineered nitrateutilization in actinobacteria.</title>
        <authorList>
            <person name="Meng S.C."/>
        </authorList>
    </citation>
    <scope>NUCLEOTIDE SEQUENCE [LARGE SCALE GENOMIC DNA]</scope>
    <source>
        <strain evidence="1 2">NRRL 2936</strain>
    </source>
</reference>
<keyword evidence="2" id="KW-1185">Reference proteome</keyword>
<dbReference type="EMBL" id="CP016438">
    <property type="protein sequence ID" value="ANS66167.1"/>
    <property type="molecule type" value="Genomic_DNA"/>
</dbReference>
<proteinExistence type="predicted"/>
<organism evidence="1 2">
    <name type="scientific">Streptomyces lincolnensis</name>
    <dbReference type="NCBI Taxonomy" id="1915"/>
    <lineage>
        <taxon>Bacteria</taxon>
        <taxon>Bacillati</taxon>
        <taxon>Actinomycetota</taxon>
        <taxon>Actinomycetes</taxon>
        <taxon>Kitasatosporales</taxon>
        <taxon>Streptomycetaceae</taxon>
        <taxon>Streptomyces</taxon>
    </lineage>
</organism>